<evidence type="ECO:0000256" key="6">
    <source>
        <dbReference type="ARBA" id="ARBA00022989"/>
    </source>
</evidence>
<evidence type="ECO:0000256" key="7">
    <source>
        <dbReference type="ARBA" id="ARBA00023065"/>
    </source>
</evidence>
<evidence type="ECO:0000256" key="2">
    <source>
        <dbReference type="ARBA" id="ARBA00022448"/>
    </source>
</evidence>
<evidence type="ECO:0000313" key="14">
    <source>
        <dbReference type="Proteomes" id="UP001239257"/>
    </source>
</evidence>
<dbReference type="GO" id="GO:1902600">
    <property type="term" value="P:proton transmembrane transport"/>
    <property type="evidence" value="ECO:0007669"/>
    <property type="project" value="InterPro"/>
</dbReference>
<feature type="transmembrane region" description="Helical" evidence="9">
    <location>
        <begin position="58"/>
        <end position="80"/>
    </location>
</feature>
<keyword evidence="8 9" id="KW-0472">Membrane</keyword>
<evidence type="ECO:0000256" key="9">
    <source>
        <dbReference type="SAM" id="Phobius"/>
    </source>
</evidence>
<protein>
    <submittedName>
        <fullName evidence="12">Cation:proton antiporter</fullName>
    </submittedName>
    <submittedName>
        <fullName evidence="11">Sodium:proton exchanger</fullName>
    </submittedName>
</protein>
<comment type="subcellular location">
    <subcellularLocation>
        <location evidence="1">Cell membrane</location>
        <topology evidence="1">Multi-pass membrane protein</topology>
    </subcellularLocation>
</comment>
<evidence type="ECO:0000256" key="1">
    <source>
        <dbReference type="ARBA" id="ARBA00004651"/>
    </source>
</evidence>
<proteinExistence type="predicted"/>
<keyword evidence="3" id="KW-0050">Antiport</keyword>
<dbReference type="InterPro" id="IPR038770">
    <property type="entry name" value="Na+/solute_symporter_sf"/>
</dbReference>
<evidence type="ECO:0000256" key="5">
    <source>
        <dbReference type="ARBA" id="ARBA00022692"/>
    </source>
</evidence>
<dbReference type="RefSeq" id="WP_168524478.1">
    <property type="nucleotide sequence ID" value="NZ_CALYLA010000026.1"/>
</dbReference>
<keyword evidence="7" id="KW-0406">Ion transport</keyword>
<feature type="domain" description="Cation/H+ exchanger transmembrane" evidence="10">
    <location>
        <begin position="19"/>
        <end position="397"/>
    </location>
</feature>
<keyword evidence="4" id="KW-1003">Cell membrane</keyword>
<gene>
    <name evidence="12" type="ORF">PYE51_14865</name>
    <name evidence="11" type="ORF">VAE063_1010016</name>
</gene>
<accession>A0AAX3U847</accession>
<dbReference type="AlphaFoldDB" id="A0AAX3U847"/>
<feature type="transmembrane region" description="Helical" evidence="9">
    <location>
        <begin position="343"/>
        <end position="362"/>
    </location>
</feature>
<dbReference type="PANTHER" id="PTHR32507:SF8">
    <property type="entry name" value="CNH1P"/>
    <property type="match status" value="1"/>
</dbReference>
<evidence type="ECO:0000313" key="12">
    <source>
        <dbReference type="EMBL" id="WGK83695.1"/>
    </source>
</evidence>
<dbReference type="Proteomes" id="UP001239257">
    <property type="component" value="Chromosome 2"/>
</dbReference>
<organism evidence="12 14">
    <name type="scientific">Vibrio aestuarianus</name>
    <dbReference type="NCBI Taxonomy" id="28171"/>
    <lineage>
        <taxon>Bacteria</taxon>
        <taxon>Pseudomonadati</taxon>
        <taxon>Pseudomonadota</taxon>
        <taxon>Gammaproteobacteria</taxon>
        <taxon>Vibrionales</taxon>
        <taxon>Vibrionaceae</taxon>
        <taxon>Vibrio</taxon>
    </lineage>
</organism>
<dbReference type="EMBL" id="CP118710">
    <property type="protein sequence ID" value="WGK83695.1"/>
    <property type="molecule type" value="Genomic_DNA"/>
</dbReference>
<dbReference type="EMBL" id="CALYLK010000002">
    <property type="protein sequence ID" value="CAH8195240.1"/>
    <property type="molecule type" value="Genomic_DNA"/>
</dbReference>
<keyword evidence="6 9" id="KW-1133">Transmembrane helix</keyword>
<reference evidence="11" key="2">
    <citation type="submission" date="2022-06" db="EMBL/GenBank/DDBJ databases">
        <authorList>
            <person name="Goudenege D."/>
            <person name="Le Roux F."/>
        </authorList>
    </citation>
    <scope>NUCLEOTIDE SEQUENCE</scope>
    <source>
        <strain evidence="11">12-063</strain>
    </source>
</reference>
<dbReference type="InterPro" id="IPR006153">
    <property type="entry name" value="Cation/H_exchanger_TM"/>
</dbReference>
<evidence type="ECO:0000313" key="11">
    <source>
        <dbReference type="EMBL" id="CAH8195240.1"/>
    </source>
</evidence>
<dbReference type="Pfam" id="PF00999">
    <property type="entry name" value="Na_H_Exchanger"/>
    <property type="match status" value="1"/>
</dbReference>
<feature type="transmembrane region" description="Helical" evidence="9">
    <location>
        <begin position="32"/>
        <end position="52"/>
    </location>
</feature>
<feature type="transmembrane region" description="Helical" evidence="9">
    <location>
        <begin position="281"/>
        <end position="302"/>
    </location>
</feature>
<feature type="transmembrane region" description="Helical" evidence="9">
    <location>
        <begin position="308"/>
        <end position="331"/>
    </location>
</feature>
<dbReference type="GO" id="GO:0015297">
    <property type="term" value="F:antiporter activity"/>
    <property type="evidence" value="ECO:0007669"/>
    <property type="project" value="UniProtKB-KW"/>
</dbReference>
<keyword evidence="5 9" id="KW-0812">Transmembrane</keyword>
<feature type="transmembrane region" description="Helical" evidence="9">
    <location>
        <begin position="229"/>
        <end position="260"/>
    </location>
</feature>
<keyword evidence="2" id="KW-0813">Transport</keyword>
<reference evidence="12" key="1">
    <citation type="submission" date="2022-02" db="EMBL/GenBank/DDBJ databases">
        <title>Emergence and expansion in Europe of a Vibrio aestuarianus clonal complex pathogenic for oysters.</title>
        <authorList>
            <person name="Mesnil A."/>
            <person name="Travers M.-A."/>
        </authorList>
    </citation>
    <scope>NUCLEOTIDE SEQUENCE</scope>
    <source>
        <strain evidence="12">U29</strain>
    </source>
</reference>
<dbReference type="Proteomes" id="UP001152658">
    <property type="component" value="Unassembled WGS sequence"/>
</dbReference>
<name>A0AAX3U847_9VIBR</name>
<feature type="transmembrane region" description="Helical" evidence="9">
    <location>
        <begin position="163"/>
        <end position="180"/>
    </location>
</feature>
<feature type="transmembrane region" description="Helical" evidence="9">
    <location>
        <begin position="92"/>
        <end position="113"/>
    </location>
</feature>
<dbReference type="GO" id="GO:0005886">
    <property type="term" value="C:plasma membrane"/>
    <property type="evidence" value="ECO:0007669"/>
    <property type="project" value="UniProtKB-SubCell"/>
</dbReference>
<evidence type="ECO:0000256" key="8">
    <source>
        <dbReference type="ARBA" id="ARBA00023136"/>
    </source>
</evidence>
<evidence type="ECO:0000256" key="4">
    <source>
        <dbReference type="ARBA" id="ARBA00022475"/>
    </source>
</evidence>
<evidence type="ECO:0000256" key="3">
    <source>
        <dbReference type="ARBA" id="ARBA00022449"/>
    </source>
</evidence>
<keyword evidence="13" id="KW-1185">Reference proteome</keyword>
<feature type="transmembrane region" description="Helical" evidence="9">
    <location>
        <begin position="187"/>
        <end position="209"/>
    </location>
</feature>
<feature type="transmembrane region" description="Helical" evidence="9">
    <location>
        <begin position="6"/>
        <end position="25"/>
    </location>
</feature>
<evidence type="ECO:0000259" key="10">
    <source>
        <dbReference type="Pfam" id="PF00999"/>
    </source>
</evidence>
<feature type="transmembrane region" description="Helical" evidence="9">
    <location>
        <begin position="374"/>
        <end position="397"/>
    </location>
</feature>
<sequence>MSEHVVILTIGLLVLGYGYVSQVLSRFNISGPMVYTGLGLLISPLLLNLSHIEVDAEFVTIIVELALVLVLFSDAALLDLKLLRQSWKIPTRLLLIGLPLTIVAGTFAATLIFPDQPTTYLLLLALLLTPTDAALGKAVVSDPSVPAKIRSSINVESGLNDGIIFPILITVVAMIVSGLTGDSGNSWMGYVFQQVVFGAIVGGVVGYIGAKLTTLSNKYNWMQESYQNLIPIALAILAFYLAEALHGNGFIAAFFAGLYAGNTSHKMREHIEEFAESEGELLVLISFFLFGLAFVPVTFAFINTEVIIYSLLSLTILRMLPVILCLIGAKLDNKKIDFSTMSFIAWFGPRGIASILYVLIVAKEVGGIEGFETIFAVVTVTVLMSIVAHGLSAQPLANLYSKQHK</sequence>
<dbReference type="PANTHER" id="PTHR32507">
    <property type="entry name" value="NA(+)/H(+) ANTIPORTER 1"/>
    <property type="match status" value="1"/>
</dbReference>
<dbReference type="Gene3D" id="1.20.1530.20">
    <property type="match status" value="1"/>
</dbReference>
<evidence type="ECO:0000313" key="13">
    <source>
        <dbReference type="Proteomes" id="UP001152658"/>
    </source>
</evidence>